<accession>A0AAV4HJB1</accession>
<evidence type="ECO:0000313" key="1">
    <source>
        <dbReference type="EMBL" id="GFR97963.1"/>
    </source>
</evidence>
<keyword evidence="2" id="KW-1185">Reference proteome</keyword>
<sequence>MRRIISIHWPKIISNTDLWERTQQQPMEVEMRRRKWRWIGDTLRKPRQCITRHSMIKLNEKLASVLAMYEDTKDTLQQREATMRPTTKQPLTTTGMDDSYYMAQSSSEVMPYATIASLSKQMSILEEKIAQCMCGEHYPY</sequence>
<dbReference type="Proteomes" id="UP000762676">
    <property type="component" value="Unassembled WGS sequence"/>
</dbReference>
<dbReference type="AlphaFoldDB" id="A0AAV4HJB1"/>
<dbReference type="EMBL" id="BMAT01009076">
    <property type="protein sequence ID" value="GFR97963.1"/>
    <property type="molecule type" value="Genomic_DNA"/>
</dbReference>
<proteinExistence type="predicted"/>
<gene>
    <name evidence="1" type="ORF">ElyMa_004489600</name>
</gene>
<evidence type="ECO:0000313" key="2">
    <source>
        <dbReference type="Proteomes" id="UP000762676"/>
    </source>
</evidence>
<protein>
    <submittedName>
        <fullName evidence="1">Uncharacterized protein</fullName>
    </submittedName>
</protein>
<comment type="caution">
    <text evidence="1">The sequence shown here is derived from an EMBL/GenBank/DDBJ whole genome shotgun (WGS) entry which is preliminary data.</text>
</comment>
<name>A0AAV4HJB1_9GAST</name>
<organism evidence="1 2">
    <name type="scientific">Elysia marginata</name>
    <dbReference type="NCBI Taxonomy" id="1093978"/>
    <lineage>
        <taxon>Eukaryota</taxon>
        <taxon>Metazoa</taxon>
        <taxon>Spiralia</taxon>
        <taxon>Lophotrochozoa</taxon>
        <taxon>Mollusca</taxon>
        <taxon>Gastropoda</taxon>
        <taxon>Heterobranchia</taxon>
        <taxon>Euthyneura</taxon>
        <taxon>Panpulmonata</taxon>
        <taxon>Sacoglossa</taxon>
        <taxon>Placobranchoidea</taxon>
        <taxon>Plakobranchidae</taxon>
        <taxon>Elysia</taxon>
    </lineage>
</organism>
<reference evidence="1 2" key="1">
    <citation type="journal article" date="2021" name="Elife">
        <title>Chloroplast acquisition without the gene transfer in kleptoplastic sea slugs, Plakobranchus ocellatus.</title>
        <authorList>
            <person name="Maeda T."/>
            <person name="Takahashi S."/>
            <person name="Yoshida T."/>
            <person name="Shimamura S."/>
            <person name="Takaki Y."/>
            <person name="Nagai Y."/>
            <person name="Toyoda A."/>
            <person name="Suzuki Y."/>
            <person name="Arimoto A."/>
            <person name="Ishii H."/>
            <person name="Satoh N."/>
            <person name="Nishiyama T."/>
            <person name="Hasebe M."/>
            <person name="Maruyama T."/>
            <person name="Minagawa J."/>
            <person name="Obokata J."/>
            <person name="Shigenobu S."/>
        </authorList>
    </citation>
    <scope>NUCLEOTIDE SEQUENCE [LARGE SCALE GENOMIC DNA]</scope>
</reference>